<dbReference type="Pfam" id="PF07238">
    <property type="entry name" value="PilZ"/>
    <property type="match status" value="1"/>
</dbReference>
<evidence type="ECO:0000313" key="8">
    <source>
        <dbReference type="Proteomes" id="UP000197535"/>
    </source>
</evidence>
<dbReference type="EMBL" id="LSTO01000001">
    <property type="protein sequence ID" value="OWW21322.1"/>
    <property type="molecule type" value="Genomic_DNA"/>
</dbReference>
<dbReference type="Proteomes" id="UP000197535">
    <property type="component" value="Unassembled WGS sequence"/>
</dbReference>
<keyword evidence="1 4" id="KW-0973">c-di-GMP</keyword>
<proteinExistence type="inferred from homology"/>
<dbReference type="GO" id="GO:0009425">
    <property type="term" value="C:bacterial-type flagellum basal body"/>
    <property type="evidence" value="ECO:0007669"/>
    <property type="project" value="UniProtKB-SubCell"/>
</dbReference>
<dbReference type="AlphaFoldDB" id="A0A254TJ08"/>
<dbReference type="InterPro" id="IPR023787">
    <property type="entry name" value="T3SS_YcgR"/>
</dbReference>
<dbReference type="GO" id="GO:0071973">
    <property type="term" value="P:bacterial-type flagellum-dependent cell motility"/>
    <property type="evidence" value="ECO:0007669"/>
    <property type="project" value="UniProtKB-UniRule"/>
</dbReference>
<dbReference type="InterPro" id="IPR009875">
    <property type="entry name" value="PilZ_domain"/>
</dbReference>
<name>A0A254TJ08_9BURK</name>
<keyword evidence="7" id="KW-0966">Cell projection</keyword>
<dbReference type="InterPro" id="IPR009926">
    <property type="entry name" value="T3SS_YcgR_PilZN"/>
</dbReference>
<evidence type="ECO:0000256" key="2">
    <source>
        <dbReference type="ARBA" id="ARBA00022741"/>
    </source>
</evidence>
<protein>
    <recommendedName>
        <fullName evidence="4">Flagellar brake protein YcgR</fullName>
    </recommendedName>
    <alternativeName>
        <fullName evidence="4">Cyclic di-GMP binding protein YcgR</fullName>
    </alternativeName>
</protein>
<keyword evidence="8" id="KW-1185">Reference proteome</keyword>
<evidence type="ECO:0000259" key="5">
    <source>
        <dbReference type="Pfam" id="PF07238"/>
    </source>
</evidence>
<comment type="subunit">
    <text evidence="4">Monomer. Interacts with the flagellar basal bodies.</text>
</comment>
<sequence length="256" mass="28231">MSFTNKFGTEDVSPYQVHSRREIVGLLRSMHERNQLVTMQAAGGAEAVVTSILDVDEEAGIVVVDRAPSNTLNQRLLGSDNISFETVLDNIRILFFSNKMRECLYDNLPALYIAIPPSLIRLQRREYYRVTTPVANPVRCTIRIPADDESGAPGTTVIVTLKDISGGGVGVIDEKKMLDNTIGRIYADCRIDIPGGTVVNCKLQVRNSHDLTLTSGKSIRKVGCMFVNLPSAMLAAVQRYITKLERERNAKATGMT</sequence>
<evidence type="ECO:0000256" key="3">
    <source>
        <dbReference type="ARBA" id="ARBA00023143"/>
    </source>
</evidence>
<dbReference type="Gene3D" id="2.30.110.10">
    <property type="entry name" value="Electron Transport, Fmn-binding Protein, Chain A"/>
    <property type="match status" value="1"/>
</dbReference>
<evidence type="ECO:0000256" key="4">
    <source>
        <dbReference type="HAMAP-Rule" id="MF_01457"/>
    </source>
</evidence>
<dbReference type="HAMAP" id="MF_01457">
    <property type="entry name" value="YcgR"/>
    <property type="match status" value="1"/>
</dbReference>
<comment type="subcellular location">
    <subcellularLocation>
        <location evidence="4">Bacterial flagellum basal body</location>
    </subcellularLocation>
</comment>
<dbReference type="Gene3D" id="2.40.10.220">
    <property type="entry name" value="predicted glycosyltransferase like domains"/>
    <property type="match status" value="1"/>
</dbReference>
<dbReference type="GO" id="GO:0035438">
    <property type="term" value="F:cyclic-di-GMP binding"/>
    <property type="evidence" value="ECO:0007669"/>
    <property type="project" value="UniProtKB-UniRule"/>
</dbReference>
<evidence type="ECO:0000256" key="1">
    <source>
        <dbReference type="ARBA" id="ARBA00022636"/>
    </source>
</evidence>
<keyword evidence="7" id="KW-0969">Cilium</keyword>
<reference evidence="7 8" key="1">
    <citation type="submission" date="2016-02" db="EMBL/GenBank/DDBJ databases">
        <authorList>
            <person name="Wen L."/>
            <person name="He K."/>
            <person name="Yang H."/>
        </authorList>
    </citation>
    <scope>NUCLEOTIDE SEQUENCE [LARGE SCALE GENOMIC DNA]</scope>
    <source>
        <strain evidence="7 8">TSA40</strain>
    </source>
</reference>
<dbReference type="OrthoDB" id="5572581at2"/>
<keyword evidence="7" id="KW-0282">Flagellum</keyword>
<organism evidence="7 8">
    <name type="scientific">Noviherbaspirillum denitrificans</name>
    <dbReference type="NCBI Taxonomy" id="1968433"/>
    <lineage>
        <taxon>Bacteria</taxon>
        <taxon>Pseudomonadati</taxon>
        <taxon>Pseudomonadota</taxon>
        <taxon>Betaproteobacteria</taxon>
        <taxon>Burkholderiales</taxon>
        <taxon>Oxalobacteraceae</taxon>
        <taxon>Noviherbaspirillum</taxon>
    </lineage>
</organism>
<evidence type="ECO:0000313" key="7">
    <source>
        <dbReference type="EMBL" id="OWW21322.1"/>
    </source>
</evidence>
<feature type="domain" description="PilZ" evidence="5">
    <location>
        <begin position="123"/>
        <end position="242"/>
    </location>
</feature>
<comment type="caution">
    <text evidence="7">The sequence shown here is derived from an EMBL/GenBank/DDBJ whole genome shotgun (WGS) entry which is preliminary data.</text>
</comment>
<feature type="domain" description="Type III secretion system flagellar brake protein YcgR PilZN" evidence="6">
    <location>
        <begin position="15"/>
        <end position="121"/>
    </location>
</feature>
<dbReference type="InterPro" id="IPR012349">
    <property type="entry name" value="Split_barrel_FMN-bd"/>
</dbReference>
<dbReference type="Pfam" id="PF07317">
    <property type="entry name" value="PilZN"/>
    <property type="match status" value="1"/>
</dbReference>
<keyword evidence="3 4" id="KW-0975">Bacterial flagellum</keyword>
<comment type="similarity">
    <text evidence="4">Belongs to the YcgR family.</text>
</comment>
<keyword evidence="2 4" id="KW-0547">Nucleotide-binding</keyword>
<gene>
    <name evidence="4" type="primary">ycgR</name>
    <name evidence="7" type="ORF">AYR66_19415</name>
</gene>
<accession>A0A254TJ08</accession>
<comment type="function">
    <text evidence="4">Acts as a flagellar brake, regulating swimming and swarming in a bis-(3'-5') cyclic diguanylic acid (c-di-GMP)-dependent manner. Binds 1 c-di-GMP dimer per subunit. Increasing levels of c-di-GMP lead to decreased motility.</text>
</comment>
<dbReference type="GO" id="GO:0071945">
    <property type="term" value="P:regulation of bacterial-type flagellum-dependent cell motility by regulation of motor speed"/>
    <property type="evidence" value="ECO:0007669"/>
    <property type="project" value="UniProtKB-UniRule"/>
</dbReference>
<dbReference type="RefSeq" id="WP_088708180.1">
    <property type="nucleotide sequence ID" value="NZ_LSTO01000001.1"/>
</dbReference>
<evidence type="ECO:0000259" key="6">
    <source>
        <dbReference type="Pfam" id="PF07317"/>
    </source>
</evidence>